<proteinExistence type="predicted"/>
<sequence length="175" mass="18732">MKRDIDDIDDIDIDVPMEDVTLTLLPCRVVRGTNTLDLKHVLRQLRSRFDVKTLMVEGGAGILSSFMNERYAVGRLADIIPPDDDGIDANHALYNGMVDCVCATIVPMIAGGKRGLSVLGEFDVASPVSPHPGGGADSQSVLADVGRGTDVIGGVTFKDGDFVKLGRDCIFLGRM</sequence>
<dbReference type="PANTHER" id="PTHR38011">
    <property type="entry name" value="DIHYDROFOLATE REDUCTASE FAMILY PROTEIN (AFU_ORTHOLOGUE AFUA_8G06820)"/>
    <property type="match status" value="1"/>
</dbReference>
<dbReference type="InterPro" id="IPR024072">
    <property type="entry name" value="DHFR-like_dom_sf"/>
</dbReference>
<evidence type="ECO:0008006" key="3">
    <source>
        <dbReference type="Google" id="ProtNLM"/>
    </source>
</evidence>
<gene>
    <name evidence="1" type="ORF">ACHAXA_000098</name>
</gene>
<protein>
    <recommendedName>
        <fullName evidence="3">Bacterial bifunctional deaminase-reductase C-terminal domain-containing protein</fullName>
    </recommendedName>
</protein>
<dbReference type="SUPFAM" id="SSF53597">
    <property type="entry name" value="Dihydrofolate reductase-like"/>
    <property type="match status" value="1"/>
</dbReference>
<dbReference type="InterPro" id="IPR050765">
    <property type="entry name" value="Riboflavin_Biosynth_HTPR"/>
</dbReference>
<dbReference type="AlphaFoldDB" id="A0ABD3R0F3"/>
<dbReference type="Proteomes" id="UP001530377">
    <property type="component" value="Unassembled WGS sequence"/>
</dbReference>
<organism evidence="1 2">
    <name type="scientific">Cyclostephanos tholiformis</name>
    <dbReference type="NCBI Taxonomy" id="382380"/>
    <lineage>
        <taxon>Eukaryota</taxon>
        <taxon>Sar</taxon>
        <taxon>Stramenopiles</taxon>
        <taxon>Ochrophyta</taxon>
        <taxon>Bacillariophyta</taxon>
        <taxon>Coscinodiscophyceae</taxon>
        <taxon>Thalassiosirophycidae</taxon>
        <taxon>Stephanodiscales</taxon>
        <taxon>Stephanodiscaceae</taxon>
        <taxon>Cyclostephanos</taxon>
    </lineage>
</organism>
<accession>A0ABD3R0F3</accession>
<dbReference type="EMBL" id="JALLPB020000846">
    <property type="protein sequence ID" value="KAL3806275.1"/>
    <property type="molecule type" value="Genomic_DNA"/>
</dbReference>
<dbReference type="PANTHER" id="PTHR38011:SF7">
    <property type="entry name" value="2,5-DIAMINO-6-RIBOSYLAMINO-4(3H)-PYRIMIDINONE 5'-PHOSPHATE REDUCTASE"/>
    <property type="match status" value="1"/>
</dbReference>
<evidence type="ECO:0000313" key="1">
    <source>
        <dbReference type="EMBL" id="KAL3806275.1"/>
    </source>
</evidence>
<comment type="caution">
    <text evidence="1">The sequence shown here is derived from an EMBL/GenBank/DDBJ whole genome shotgun (WGS) entry which is preliminary data.</text>
</comment>
<reference evidence="1 2" key="1">
    <citation type="submission" date="2024-10" db="EMBL/GenBank/DDBJ databases">
        <title>Updated reference genomes for cyclostephanoid diatoms.</title>
        <authorList>
            <person name="Roberts W.R."/>
            <person name="Alverson A.J."/>
        </authorList>
    </citation>
    <scope>NUCLEOTIDE SEQUENCE [LARGE SCALE GENOMIC DNA]</scope>
    <source>
        <strain evidence="1 2">AJA228-03</strain>
    </source>
</reference>
<name>A0ABD3R0F3_9STRA</name>
<evidence type="ECO:0000313" key="2">
    <source>
        <dbReference type="Proteomes" id="UP001530377"/>
    </source>
</evidence>
<keyword evidence="2" id="KW-1185">Reference proteome</keyword>
<dbReference type="Gene3D" id="3.40.430.10">
    <property type="entry name" value="Dihydrofolate Reductase, subunit A"/>
    <property type="match status" value="1"/>
</dbReference>